<dbReference type="AlphaFoldDB" id="A0A8E2APE2"/>
<evidence type="ECO:0000313" key="4">
    <source>
        <dbReference type="Proteomes" id="UP000250043"/>
    </source>
</evidence>
<feature type="transmembrane region" description="Helical" evidence="1">
    <location>
        <begin position="97"/>
        <end position="130"/>
    </location>
</feature>
<evidence type="ECO:0000256" key="1">
    <source>
        <dbReference type="SAM" id="Phobius"/>
    </source>
</evidence>
<evidence type="ECO:0000313" key="3">
    <source>
        <dbReference type="EMBL" id="OCH88471.1"/>
    </source>
</evidence>
<reference evidence="3 4" key="1">
    <citation type="submission" date="2016-07" db="EMBL/GenBank/DDBJ databases">
        <title>Draft genome of the white-rot fungus Obba rivulosa 3A-2.</title>
        <authorList>
            <consortium name="DOE Joint Genome Institute"/>
            <person name="Miettinen O."/>
            <person name="Riley R."/>
            <person name="Acob R."/>
            <person name="Barry K."/>
            <person name="Cullen D."/>
            <person name="De Vries R."/>
            <person name="Hainaut M."/>
            <person name="Hatakka A."/>
            <person name="Henrissat B."/>
            <person name="Hilden K."/>
            <person name="Kuo R."/>
            <person name="Labutti K."/>
            <person name="Lipzen A."/>
            <person name="Makela M.R."/>
            <person name="Sandor L."/>
            <person name="Spatafora J.W."/>
            <person name="Grigoriev I.V."/>
            <person name="Hibbett D.S."/>
        </authorList>
    </citation>
    <scope>NUCLEOTIDE SEQUENCE [LARGE SCALE GENOMIC DNA]</scope>
    <source>
        <strain evidence="3 4">3A-2</strain>
    </source>
</reference>
<dbReference type="PANTHER" id="PTHR40465:SF1">
    <property type="entry name" value="DUF6534 DOMAIN-CONTAINING PROTEIN"/>
    <property type="match status" value="1"/>
</dbReference>
<name>A0A8E2APE2_9APHY</name>
<proteinExistence type="predicted"/>
<dbReference type="PANTHER" id="PTHR40465">
    <property type="entry name" value="CHROMOSOME 1, WHOLE GENOME SHOTGUN SEQUENCE"/>
    <property type="match status" value="1"/>
</dbReference>
<organism evidence="3 4">
    <name type="scientific">Obba rivulosa</name>
    <dbReference type="NCBI Taxonomy" id="1052685"/>
    <lineage>
        <taxon>Eukaryota</taxon>
        <taxon>Fungi</taxon>
        <taxon>Dikarya</taxon>
        <taxon>Basidiomycota</taxon>
        <taxon>Agaricomycotina</taxon>
        <taxon>Agaricomycetes</taxon>
        <taxon>Polyporales</taxon>
        <taxon>Gelatoporiaceae</taxon>
        <taxon>Obba</taxon>
    </lineage>
</organism>
<feature type="transmembrane region" description="Helical" evidence="1">
    <location>
        <begin position="20"/>
        <end position="42"/>
    </location>
</feature>
<accession>A0A8E2APE2</accession>
<dbReference type="OrthoDB" id="3183258at2759"/>
<keyword evidence="1" id="KW-0472">Membrane</keyword>
<sequence>MLVQLFFAWRVNTVSDGKLAALFICVCSLCQWFGGLGTSIALTKVHEFTEFRRFQVPVAIWLVSSVLADMTITIILVKFLHQHKTGFPSIDDVVDKIIRLTVQTGLITTLCAIVDLIVFLSVPSAFHLVFNLPLSKLYSNSLLSNLNSRTGWHLEGGNAEVHERRGGGQQGGVVTFEAAPNPSVIRVERHEMTSWTSTTPQLTTIVDASPEFKSPKILLPTAPNDGERDFRYETA</sequence>
<dbReference type="InterPro" id="IPR045339">
    <property type="entry name" value="DUF6534"/>
</dbReference>
<dbReference type="Pfam" id="PF20152">
    <property type="entry name" value="DUF6534"/>
    <property type="match status" value="1"/>
</dbReference>
<dbReference type="Proteomes" id="UP000250043">
    <property type="component" value="Unassembled WGS sequence"/>
</dbReference>
<evidence type="ECO:0000259" key="2">
    <source>
        <dbReference type="Pfam" id="PF20152"/>
    </source>
</evidence>
<keyword evidence="1" id="KW-1133">Transmembrane helix</keyword>
<keyword evidence="4" id="KW-1185">Reference proteome</keyword>
<gene>
    <name evidence="3" type="ORF">OBBRIDRAFT_88138</name>
</gene>
<feature type="transmembrane region" description="Helical" evidence="1">
    <location>
        <begin position="54"/>
        <end position="77"/>
    </location>
</feature>
<keyword evidence="1" id="KW-0812">Transmembrane</keyword>
<protein>
    <recommendedName>
        <fullName evidence="2">DUF6534 domain-containing protein</fullName>
    </recommendedName>
</protein>
<dbReference type="EMBL" id="KV722452">
    <property type="protein sequence ID" value="OCH88471.1"/>
    <property type="molecule type" value="Genomic_DNA"/>
</dbReference>
<feature type="domain" description="DUF6534" evidence="2">
    <location>
        <begin position="65"/>
        <end position="150"/>
    </location>
</feature>